<dbReference type="AlphaFoldDB" id="A0A147F8P8"/>
<dbReference type="Proteomes" id="UP000072189">
    <property type="component" value="Unassembled WGS sequence"/>
</dbReference>
<dbReference type="GO" id="GO:0008270">
    <property type="term" value="F:zinc ion binding"/>
    <property type="evidence" value="ECO:0007669"/>
    <property type="project" value="InterPro"/>
</dbReference>
<dbReference type="InterPro" id="IPR001559">
    <property type="entry name" value="Phosphotriesterase"/>
</dbReference>
<sequence length="335" mass="36098">MIQTVLGRIESAQLGRTSTNEHLLADSRHLRRPLRDGRWWDGEVTPQNLGDLRWNWLASADNLHLDSADVTVEELALARADGLRTVVEATSIGMGPDPAGLPDISRRSGVHVVAAFGSYIDKTLPESWKQHSDDEMRAIFSRALAESIPGTDVRAGLLGLMGTSAEITLAEERALRAAASAATDAGCAVSIRLDAAARRGPEVAALLTSEGLDPRRILFCNIDKVMDAAYVHDIVDTGAVVEFAFGSENSFGDGARDATDDQRIAFLLALCETRPEARITMSSSVWTKGQLSRHGGMGYGHVVRRVVPVLERAGVPAGRLERMLVTEPADLLDLG</sequence>
<dbReference type="PROSITE" id="PS51347">
    <property type="entry name" value="PHOSPHOTRIESTERASE_2"/>
    <property type="match status" value="1"/>
</dbReference>
<organism evidence="4 5">
    <name type="scientific">Microbacterium testaceum</name>
    <name type="common">Aureobacterium testaceum</name>
    <name type="synonym">Brevibacterium testaceum</name>
    <dbReference type="NCBI Taxonomy" id="2033"/>
    <lineage>
        <taxon>Bacteria</taxon>
        <taxon>Bacillati</taxon>
        <taxon>Actinomycetota</taxon>
        <taxon>Actinomycetes</taxon>
        <taxon>Micrococcales</taxon>
        <taxon>Microbacteriaceae</taxon>
        <taxon>Microbacterium</taxon>
    </lineage>
</organism>
<evidence type="ECO:0000256" key="2">
    <source>
        <dbReference type="ARBA" id="ARBA00022801"/>
    </source>
</evidence>
<comment type="similarity">
    <text evidence="3">Belongs to the metallo-dependent hydrolases superfamily. Phosphotriesterase family.</text>
</comment>
<name>A0A147F8P8_MICTE</name>
<dbReference type="SUPFAM" id="SSF51556">
    <property type="entry name" value="Metallo-dependent hydrolases"/>
    <property type="match status" value="1"/>
</dbReference>
<reference evidence="4 5" key="1">
    <citation type="journal article" date="2016" name="Front. Microbiol.">
        <title>Genomic Resource of Rice Seed Associated Bacteria.</title>
        <authorList>
            <person name="Midha S."/>
            <person name="Bansal K."/>
            <person name="Sharma S."/>
            <person name="Kumar N."/>
            <person name="Patil P.P."/>
            <person name="Chaudhry V."/>
            <person name="Patil P.B."/>
        </authorList>
    </citation>
    <scope>NUCLEOTIDE SEQUENCE [LARGE SCALE GENOMIC DNA]</scope>
    <source>
        <strain evidence="4 5">RSA3</strain>
    </source>
</reference>
<accession>A0A147F8P8</accession>
<dbReference type="PATRIC" id="fig|2033.7.peg.2157"/>
<evidence type="ECO:0000313" key="4">
    <source>
        <dbReference type="EMBL" id="KTS12847.1"/>
    </source>
</evidence>
<dbReference type="PANTHER" id="PTHR10819">
    <property type="entry name" value="PHOSPHOTRIESTERASE-RELATED"/>
    <property type="match status" value="1"/>
</dbReference>
<dbReference type="InterPro" id="IPR032466">
    <property type="entry name" value="Metal_Hydrolase"/>
</dbReference>
<dbReference type="PANTHER" id="PTHR10819:SF3">
    <property type="entry name" value="PHOSPHOTRIESTERASE-RELATED PROTEIN"/>
    <property type="match status" value="1"/>
</dbReference>
<dbReference type="Gene3D" id="3.20.20.140">
    <property type="entry name" value="Metal-dependent hydrolases"/>
    <property type="match status" value="1"/>
</dbReference>
<dbReference type="GO" id="GO:0016787">
    <property type="term" value="F:hydrolase activity"/>
    <property type="evidence" value="ECO:0007669"/>
    <property type="project" value="UniProtKB-KW"/>
</dbReference>
<dbReference type="RefSeq" id="WP_058613874.1">
    <property type="nucleotide sequence ID" value="NZ_LDRV01000042.1"/>
</dbReference>
<comment type="caution">
    <text evidence="3">Lacks conserved residue(s) required for the propagation of feature annotation.</text>
</comment>
<protein>
    <recommendedName>
        <fullName evidence="6">Phosphotriesterase-related protein</fullName>
    </recommendedName>
</protein>
<comment type="caution">
    <text evidence="4">The sequence shown here is derived from an EMBL/GenBank/DDBJ whole genome shotgun (WGS) entry which is preliminary data.</text>
</comment>
<evidence type="ECO:0000313" key="5">
    <source>
        <dbReference type="Proteomes" id="UP000072189"/>
    </source>
</evidence>
<proteinExistence type="inferred from homology"/>
<evidence type="ECO:0008006" key="6">
    <source>
        <dbReference type="Google" id="ProtNLM"/>
    </source>
</evidence>
<dbReference type="EMBL" id="LDRV01000042">
    <property type="protein sequence ID" value="KTS12847.1"/>
    <property type="molecule type" value="Genomic_DNA"/>
</dbReference>
<keyword evidence="1" id="KW-0479">Metal-binding</keyword>
<dbReference type="Pfam" id="PF02126">
    <property type="entry name" value="PTE"/>
    <property type="match status" value="1"/>
</dbReference>
<evidence type="ECO:0000256" key="1">
    <source>
        <dbReference type="ARBA" id="ARBA00022723"/>
    </source>
</evidence>
<gene>
    <name evidence="4" type="ORF">RSA3_07470</name>
</gene>
<evidence type="ECO:0000256" key="3">
    <source>
        <dbReference type="PROSITE-ProRule" id="PRU00679"/>
    </source>
</evidence>
<keyword evidence="2" id="KW-0378">Hydrolase</keyword>